<protein>
    <submittedName>
        <fullName evidence="7">RNA polymerase ECF-type sigma factor</fullName>
    </submittedName>
</protein>
<comment type="similarity">
    <text evidence="1">Belongs to the sigma-70 factor family. ECF subfamily.</text>
</comment>
<dbReference type="OrthoDB" id="273082at2"/>
<keyword evidence="8" id="KW-1185">Reference proteome</keyword>
<dbReference type="Pfam" id="PF04542">
    <property type="entry name" value="Sigma70_r2"/>
    <property type="match status" value="1"/>
</dbReference>
<dbReference type="GO" id="GO:0006355">
    <property type="term" value="P:regulation of DNA-templated transcription"/>
    <property type="evidence" value="ECO:0000318"/>
    <property type="project" value="GO_Central"/>
</dbReference>
<dbReference type="Gene3D" id="1.10.10.10">
    <property type="entry name" value="Winged helix-like DNA-binding domain superfamily/Winged helix DNA-binding domain"/>
    <property type="match status" value="1"/>
</dbReference>
<keyword evidence="4" id="KW-0804">Transcription</keyword>
<evidence type="ECO:0000259" key="5">
    <source>
        <dbReference type="Pfam" id="PF04542"/>
    </source>
</evidence>
<feature type="domain" description="RNA polymerase sigma factor 70 region 4 type 2" evidence="6">
    <location>
        <begin position="171"/>
        <end position="222"/>
    </location>
</feature>
<dbReference type="EnsemblBacteria" id="CAD77546">
    <property type="protein sequence ID" value="CAD77546"/>
    <property type="gene ID" value="RB12372"/>
</dbReference>
<dbReference type="HOGENOM" id="CLU_047691_3_0_0"/>
<dbReference type="InterPro" id="IPR013324">
    <property type="entry name" value="RNA_pol_sigma_r3/r4-like"/>
</dbReference>
<dbReference type="EMBL" id="BX294154">
    <property type="protein sequence ID" value="CAD77546.1"/>
    <property type="molecule type" value="Genomic_DNA"/>
</dbReference>
<dbReference type="InParanoid" id="Q7UIR6"/>
<dbReference type="PATRIC" id="fig|243090.15.peg.5979"/>
<dbReference type="InterPro" id="IPR013325">
    <property type="entry name" value="RNA_pol_sigma_r2"/>
</dbReference>
<dbReference type="Proteomes" id="UP000001025">
    <property type="component" value="Chromosome"/>
</dbReference>
<dbReference type="NCBIfam" id="TIGR02937">
    <property type="entry name" value="sigma70-ECF"/>
    <property type="match status" value="1"/>
</dbReference>
<dbReference type="GO" id="GO:0016987">
    <property type="term" value="F:sigma factor activity"/>
    <property type="evidence" value="ECO:0000318"/>
    <property type="project" value="GO_Central"/>
</dbReference>
<evidence type="ECO:0000256" key="3">
    <source>
        <dbReference type="ARBA" id="ARBA00023082"/>
    </source>
</evidence>
<keyword evidence="2" id="KW-0805">Transcription regulation</keyword>
<dbReference type="eggNOG" id="COG1595">
    <property type="taxonomic scope" value="Bacteria"/>
</dbReference>
<evidence type="ECO:0000256" key="4">
    <source>
        <dbReference type="ARBA" id="ARBA00023163"/>
    </source>
</evidence>
<dbReference type="CDD" id="cd06171">
    <property type="entry name" value="Sigma70_r4"/>
    <property type="match status" value="1"/>
</dbReference>
<dbReference type="InterPro" id="IPR014284">
    <property type="entry name" value="RNA_pol_sigma-70_dom"/>
</dbReference>
<sequence length="242" mass="27511">MLLILLCDRSPMNFSTSAAVADSKVDSGNVFTSESIADQTDEQLVAKYRTSGRRDIYEALMRRYEREIYAYLRRYIGNAEMAEDAFQGTFLQVHLKCNQFDLTRRFRPWLYAIATNQAIDVQRRNKRHRMVSLDRPANGQEDDRGGSWSEKLEGAITDPLAAASKEENGRWVHHAVESLGEPMQQVVELVYYQGLKYREAAEILGIPVGTVKSRLHAAVNRLSGLWDDSHDGERDAEEQPGV</sequence>
<dbReference type="Pfam" id="PF08281">
    <property type="entry name" value="Sigma70_r4_2"/>
    <property type="match status" value="1"/>
</dbReference>
<evidence type="ECO:0000256" key="2">
    <source>
        <dbReference type="ARBA" id="ARBA00023015"/>
    </source>
</evidence>
<dbReference type="SUPFAM" id="SSF88659">
    <property type="entry name" value="Sigma3 and sigma4 domains of RNA polymerase sigma factors"/>
    <property type="match status" value="1"/>
</dbReference>
<proteinExistence type="inferred from homology"/>
<dbReference type="STRING" id="243090.RB12372"/>
<reference evidence="7 8" key="1">
    <citation type="journal article" date="2003" name="Proc. Natl. Acad. Sci. U.S.A.">
        <title>Complete genome sequence of the marine planctomycete Pirellula sp. strain 1.</title>
        <authorList>
            <person name="Gloeckner F.O."/>
            <person name="Kube M."/>
            <person name="Bauer M."/>
            <person name="Teeling H."/>
            <person name="Lombardot T."/>
            <person name="Ludwig W."/>
            <person name="Gade D."/>
            <person name="Beck A."/>
            <person name="Borzym K."/>
            <person name="Heitmann K."/>
            <person name="Rabus R."/>
            <person name="Schlesner H."/>
            <person name="Amann R."/>
            <person name="Reinhardt R."/>
        </authorList>
    </citation>
    <scope>NUCLEOTIDE SEQUENCE [LARGE SCALE GENOMIC DNA]</scope>
    <source>
        <strain evidence="8">DSM 10527 / NCIMB 13988 / SH1</strain>
    </source>
</reference>
<dbReference type="GO" id="GO:0006352">
    <property type="term" value="P:DNA-templated transcription initiation"/>
    <property type="evidence" value="ECO:0007669"/>
    <property type="project" value="InterPro"/>
</dbReference>
<dbReference type="GO" id="GO:0003677">
    <property type="term" value="F:DNA binding"/>
    <property type="evidence" value="ECO:0007669"/>
    <property type="project" value="InterPro"/>
</dbReference>
<evidence type="ECO:0000256" key="1">
    <source>
        <dbReference type="ARBA" id="ARBA00010641"/>
    </source>
</evidence>
<dbReference type="Gene3D" id="1.10.1740.10">
    <property type="match status" value="1"/>
</dbReference>
<accession>Q7UIR6</accession>
<dbReference type="AlphaFoldDB" id="Q7UIR6"/>
<evidence type="ECO:0000313" key="8">
    <source>
        <dbReference type="Proteomes" id="UP000001025"/>
    </source>
</evidence>
<name>Q7UIR6_RHOBA</name>
<dbReference type="PANTHER" id="PTHR43133">
    <property type="entry name" value="RNA POLYMERASE ECF-TYPE SIGMA FACTO"/>
    <property type="match status" value="1"/>
</dbReference>
<feature type="domain" description="RNA polymerase sigma-70 region 2" evidence="5">
    <location>
        <begin position="60"/>
        <end position="127"/>
    </location>
</feature>
<dbReference type="InterPro" id="IPR039425">
    <property type="entry name" value="RNA_pol_sigma-70-like"/>
</dbReference>
<evidence type="ECO:0000313" key="7">
    <source>
        <dbReference type="EMBL" id="CAD77546.1"/>
    </source>
</evidence>
<keyword evidence="3" id="KW-0731">Sigma factor</keyword>
<dbReference type="InterPro" id="IPR007627">
    <property type="entry name" value="RNA_pol_sigma70_r2"/>
</dbReference>
<dbReference type="SUPFAM" id="SSF88946">
    <property type="entry name" value="Sigma2 domain of RNA polymerase sigma factors"/>
    <property type="match status" value="1"/>
</dbReference>
<dbReference type="InterPro" id="IPR036388">
    <property type="entry name" value="WH-like_DNA-bd_sf"/>
</dbReference>
<dbReference type="PANTHER" id="PTHR43133:SF25">
    <property type="entry name" value="RNA POLYMERASE SIGMA FACTOR RFAY-RELATED"/>
    <property type="match status" value="1"/>
</dbReference>
<evidence type="ECO:0000259" key="6">
    <source>
        <dbReference type="Pfam" id="PF08281"/>
    </source>
</evidence>
<gene>
    <name evidence="7" type="ordered locus">RB12372</name>
</gene>
<dbReference type="KEGG" id="rba:RB12372"/>
<organism evidence="7 8">
    <name type="scientific">Rhodopirellula baltica (strain DSM 10527 / NCIMB 13988 / SH1)</name>
    <dbReference type="NCBI Taxonomy" id="243090"/>
    <lineage>
        <taxon>Bacteria</taxon>
        <taxon>Pseudomonadati</taxon>
        <taxon>Planctomycetota</taxon>
        <taxon>Planctomycetia</taxon>
        <taxon>Pirellulales</taxon>
        <taxon>Pirellulaceae</taxon>
        <taxon>Rhodopirellula</taxon>
    </lineage>
</organism>
<dbReference type="InterPro" id="IPR013249">
    <property type="entry name" value="RNA_pol_sigma70_r4_t2"/>
</dbReference>